<protein>
    <recommendedName>
        <fullName evidence="3">Pentatricopeptide repeat superfamily protein</fullName>
    </recommendedName>
</protein>
<dbReference type="EMBL" id="JANQDX010000018">
    <property type="protein sequence ID" value="KAL0905436.1"/>
    <property type="molecule type" value="Genomic_DNA"/>
</dbReference>
<gene>
    <name evidence="1" type="ORF">M5K25_023856</name>
</gene>
<proteinExistence type="predicted"/>
<dbReference type="Gene3D" id="3.20.180.10">
    <property type="entry name" value="PNP-oxidase-like"/>
    <property type="match status" value="1"/>
</dbReference>
<evidence type="ECO:0000313" key="1">
    <source>
        <dbReference type="EMBL" id="KAL0905436.1"/>
    </source>
</evidence>
<dbReference type="PANTHER" id="PTHR13343:SF28">
    <property type="entry name" value="PENTATRICOPEPTIDE REPEAT (PPR) SUPERFAMILY PROTEIN"/>
    <property type="match status" value="1"/>
</dbReference>
<evidence type="ECO:0008006" key="3">
    <source>
        <dbReference type="Google" id="ProtNLM"/>
    </source>
</evidence>
<accession>A0ABD0U0B0</accession>
<dbReference type="SUPFAM" id="SSF50475">
    <property type="entry name" value="FMN-binding split barrel"/>
    <property type="match status" value="1"/>
</dbReference>
<evidence type="ECO:0000313" key="2">
    <source>
        <dbReference type="Proteomes" id="UP001552299"/>
    </source>
</evidence>
<keyword evidence="2" id="KW-1185">Reference proteome</keyword>
<name>A0ABD0U0B0_DENTH</name>
<sequence length="505" mass="55725">MEKEKIHVTDLISETEPYPHIMLLFMPVADPSRALRGILMAMDSALGCRLSLNVLSSNGAASSSLRSSSKFPGGLWDGRVDMGCCPAMPASKSRRRRICACAPPGHSESLPDPLKSSSIQKYLPAEEIREPLPMEDGQHAHLTDAETARTLIEVNSKGALMLTEDTGEVQQNVILPDVSYLTDEHGDIYFEATDEDDILKNFISDDADETLAQVIIGPDNVEIFREIEASGSSVFNLGLDTVSEDDDLDYDSEEDDLVIFEEEEEDDGDEVTSEMSNDWSHAETMQATHPVYFAQKISEAVSNSNLDWMDQPSASVIIQGLLRPAFVEEHKLTKKHPSIIDEGSGEGQHIGKQIEVNKEGEIYNDQSQHSGTTFFKLEIINIQLVSACGNQSTVKVQDFHLARPDVIAHSAANILSRLKAGGEKTTQALKALCLRQKGIQVQEASIIGLDSLGFDLRVCSGTQIQTLRFGFKTRATSEFSAEKQTHDLLFPRFQQICSEQRPLIQ</sequence>
<dbReference type="Proteomes" id="UP001552299">
    <property type="component" value="Unassembled WGS sequence"/>
</dbReference>
<dbReference type="InterPro" id="IPR037119">
    <property type="entry name" value="Haem_oxidase_HugZ-like_sf"/>
</dbReference>
<reference evidence="1 2" key="1">
    <citation type="journal article" date="2024" name="Plant Biotechnol. J.">
        <title>Dendrobium thyrsiflorum genome and its molecular insights into genes involved in important horticultural traits.</title>
        <authorList>
            <person name="Chen B."/>
            <person name="Wang J.Y."/>
            <person name="Zheng P.J."/>
            <person name="Li K.L."/>
            <person name="Liang Y.M."/>
            <person name="Chen X.F."/>
            <person name="Zhang C."/>
            <person name="Zhao X."/>
            <person name="He X."/>
            <person name="Zhang G.Q."/>
            <person name="Liu Z.J."/>
            <person name="Xu Q."/>
        </authorList>
    </citation>
    <scope>NUCLEOTIDE SEQUENCE [LARGE SCALE GENOMIC DNA]</scope>
    <source>
        <strain evidence="1">GZMU011</strain>
    </source>
</reference>
<comment type="caution">
    <text evidence="1">The sequence shown here is derived from an EMBL/GenBank/DDBJ whole genome shotgun (WGS) entry which is preliminary data.</text>
</comment>
<organism evidence="1 2">
    <name type="scientific">Dendrobium thyrsiflorum</name>
    <name type="common">Pinecone-like raceme dendrobium</name>
    <name type="synonym">Orchid</name>
    <dbReference type="NCBI Taxonomy" id="117978"/>
    <lineage>
        <taxon>Eukaryota</taxon>
        <taxon>Viridiplantae</taxon>
        <taxon>Streptophyta</taxon>
        <taxon>Embryophyta</taxon>
        <taxon>Tracheophyta</taxon>
        <taxon>Spermatophyta</taxon>
        <taxon>Magnoliopsida</taxon>
        <taxon>Liliopsida</taxon>
        <taxon>Asparagales</taxon>
        <taxon>Orchidaceae</taxon>
        <taxon>Epidendroideae</taxon>
        <taxon>Malaxideae</taxon>
        <taxon>Dendrobiinae</taxon>
        <taxon>Dendrobium</taxon>
    </lineage>
</organism>
<dbReference type="PANTHER" id="PTHR13343">
    <property type="entry name" value="CREG1 PROTEIN"/>
    <property type="match status" value="1"/>
</dbReference>
<dbReference type="AlphaFoldDB" id="A0ABD0U0B0"/>